<name>A0A1H7C6L6_9BURK</name>
<proteinExistence type="predicted"/>
<evidence type="ECO:0000256" key="1">
    <source>
        <dbReference type="SAM" id="SignalP"/>
    </source>
</evidence>
<feature type="chain" id="PRO_5011565012" description="HdeA/HdeB family protein" evidence="1">
    <location>
        <begin position="24"/>
        <end position="107"/>
    </location>
</feature>
<organism evidence="2 3">
    <name type="scientific">Paraburkholderia diazotrophica</name>
    <dbReference type="NCBI Taxonomy" id="667676"/>
    <lineage>
        <taxon>Bacteria</taxon>
        <taxon>Pseudomonadati</taxon>
        <taxon>Pseudomonadota</taxon>
        <taxon>Betaproteobacteria</taxon>
        <taxon>Burkholderiales</taxon>
        <taxon>Burkholderiaceae</taxon>
        <taxon>Paraburkholderia</taxon>
    </lineage>
</organism>
<dbReference type="OrthoDB" id="9114047at2"/>
<dbReference type="AlphaFoldDB" id="A0A1H7C6L6"/>
<dbReference type="Proteomes" id="UP000198866">
    <property type="component" value="Unassembled WGS sequence"/>
</dbReference>
<accession>A0A1H7C6L6</accession>
<sequence length="107" mass="11608">MKRAVLTAALAIGLMQPSMQAFAQTVADQCFAIGDIAGQVASWRLHKKTKAQALDQARKYYKDASDRQAVDAVIDRVYSGAAMTPDQASMVFTQECAQQKKKPASAQ</sequence>
<reference evidence="3" key="1">
    <citation type="submission" date="2016-10" db="EMBL/GenBank/DDBJ databases">
        <authorList>
            <person name="Varghese N."/>
            <person name="Submissions S."/>
        </authorList>
    </citation>
    <scope>NUCLEOTIDE SEQUENCE [LARGE SCALE GENOMIC DNA]</scope>
    <source>
        <strain evidence="3">LMG 26031</strain>
    </source>
</reference>
<feature type="signal peptide" evidence="1">
    <location>
        <begin position="1"/>
        <end position="23"/>
    </location>
</feature>
<evidence type="ECO:0000313" key="2">
    <source>
        <dbReference type="EMBL" id="SEJ82702.1"/>
    </source>
</evidence>
<keyword evidence="1" id="KW-0732">Signal</keyword>
<keyword evidence="3" id="KW-1185">Reference proteome</keyword>
<dbReference type="EMBL" id="FNYE01000019">
    <property type="protein sequence ID" value="SEJ82702.1"/>
    <property type="molecule type" value="Genomic_DNA"/>
</dbReference>
<protein>
    <recommendedName>
        <fullName evidence="4">HdeA/HdeB family protein</fullName>
    </recommendedName>
</protein>
<evidence type="ECO:0008006" key="4">
    <source>
        <dbReference type="Google" id="ProtNLM"/>
    </source>
</evidence>
<evidence type="ECO:0000313" key="3">
    <source>
        <dbReference type="Proteomes" id="UP000198866"/>
    </source>
</evidence>
<gene>
    <name evidence="2" type="ORF">SAMN05192539_1019126</name>
</gene>
<dbReference type="RefSeq" id="WP_090869372.1">
    <property type="nucleotide sequence ID" value="NZ_FNYE01000019.1"/>
</dbReference>